<sequence length="406" mass="43312">MDDVAPKTLLITLTGKDQPGVTAAVLSALARTGVEVIDLEQIVLRGRLVLGILVTAPRDWKKLRDHLEAEGESLGMQVEVERGTGDNQVRASGRSHVTVIGAPLKASALAAITGRISDLGGNIDRIVRMARYPVTAIDLNVSGVEPERLRRHLALEAAERGVDIAVQADSMLRHGRRLIVMDVDSTLIQGEVIEMLAAHAGVEDEVARVTEAAMRGELDFEQSLRHRVALLKGLPATVIDEVYAQIQFNPGARTMVRTLKRLGYRFAIVSGGFSQITERLAADIGIDFQRANELEIVDGHLTGGIVGQVVDRAGKATALREFAAQLEISEAATIAIGDGANDLDMLDAAGLGVAYNARPVVQSAADTAVNVPYLDTIMYLLGISREEIEAADAEAGIVTPAPPVHA</sequence>
<evidence type="ECO:0000256" key="9">
    <source>
        <dbReference type="ARBA" id="ARBA00023299"/>
    </source>
</evidence>
<dbReference type="InterPro" id="IPR002912">
    <property type="entry name" value="ACT_dom"/>
</dbReference>
<evidence type="ECO:0000313" key="14">
    <source>
        <dbReference type="EMBL" id="MFC6152514.1"/>
    </source>
</evidence>
<keyword evidence="6" id="KW-0479">Metal-binding</keyword>
<evidence type="ECO:0000313" key="15">
    <source>
        <dbReference type="Proteomes" id="UP001596098"/>
    </source>
</evidence>
<keyword evidence="8" id="KW-0460">Magnesium</keyword>
<keyword evidence="5" id="KW-0028">Amino-acid biosynthesis</keyword>
<dbReference type="Pfam" id="PF12710">
    <property type="entry name" value="HAD"/>
    <property type="match status" value="1"/>
</dbReference>
<dbReference type="SFLD" id="SFLDS00003">
    <property type="entry name" value="Haloacid_Dehalogenase"/>
    <property type="match status" value="1"/>
</dbReference>
<keyword evidence="9" id="KW-0718">Serine biosynthesis</keyword>
<dbReference type="SUPFAM" id="SSF55021">
    <property type="entry name" value="ACT-like"/>
    <property type="match status" value="1"/>
</dbReference>
<dbReference type="Gene3D" id="3.30.70.260">
    <property type="match status" value="2"/>
</dbReference>
<reference evidence="15" key="1">
    <citation type="journal article" date="2019" name="Int. J. Syst. Evol. Microbiol.">
        <title>The Global Catalogue of Microorganisms (GCM) 10K type strain sequencing project: providing services to taxonomists for standard genome sequencing and annotation.</title>
        <authorList>
            <consortium name="The Broad Institute Genomics Platform"/>
            <consortium name="The Broad Institute Genome Sequencing Center for Infectious Disease"/>
            <person name="Wu L."/>
            <person name="Ma J."/>
        </authorList>
    </citation>
    <scope>NUCLEOTIDE SEQUENCE [LARGE SCALE GENOMIC DNA]</scope>
    <source>
        <strain evidence="15">DFY28</strain>
    </source>
</reference>
<dbReference type="GO" id="GO:0016787">
    <property type="term" value="F:hydrolase activity"/>
    <property type="evidence" value="ECO:0007669"/>
    <property type="project" value="UniProtKB-KW"/>
</dbReference>
<dbReference type="CDD" id="cd04870">
    <property type="entry name" value="ACT_PSP_1"/>
    <property type="match status" value="1"/>
</dbReference>
<name>A0ABW1QVE4_9ACTN</name>
<dbReference type="CDD" id="cd07500">
    <property type="entry name" value="HAD_PSP"/>
    <property type="match status" value="1"/>
</dbReference>
<keyword evidence="15" id="KW-1185">Reference proteome</keyword>
<evidence type="ECO:0000256" key="3">
    <source>
        <dbReference type="ARBA" id="ARBA00009184"/>
    </source>
</evidence>
<dbReference type="InterPro" id="IPR023214">
    <property type="entry name" value="HAD_sf"/>
</dbReference>
<dbReference type="EMBL" id="JBHSQI010000001">
    <property type="protein sequence ID" value="MFC6152514.1"/>
    <property type="molecule type" value="Genomic_DNA"/>
</dbReference>
<dbReference type="InterPro" id="IPR045865">
    <property type="entry name" value="ACT-like_dom_sf"/>
</dbReference>
<evidence type="ECO:0000256" key="10">
    <source>
        <dbReference type="ARBA" id="ARBA00031693"/>
    </source>
</evidence>
<dbReference type="NCBIfam" id="TIGR01488">
    <property type="entry name" value="HAD-SF-IB"/>
    <property type="match status" value="1"/>
</dbReference>
<feature type="domain" description="ACT" evidence="13">
    <location>
        <begin position="10"/>
        <end position="85"/>
    </location>
</feature>
<dbReference type="Pfam" id="PF21086">
    <property type="entry name" value="ACT_PSP_2"/>
    <property type="match status" value="1"/>
</dbReference>
<dbReference type="PANTHER" id="PTHR43344">
    <property type="entry name" value="PHOSPHOSERINE PHOSPHATASE"/>
    <property type="match status" value="1"/>
</dbReference>
<evidence type="ECO:0000256" key="5">
    <source>
        <dbReference type="ARBA" id="ARBA00022605"/>
    </source>
</evidence>
<evidence type="ECO:0000256" key="4">
    <source>
        <dbReference type="ARBA" id="ARBA00012640"/>
    </source>
</evidence>
<comment type="cofactor">
    <cofactor evidence="1">
        <name>Mg(2+)</name>
        <dbReference type="ChEBI" id="CHEBI:18420"/>
    </cofactor>
</comment>
<protein>
    <recommendedName>
        <fullName evidence="4">phosphoserine phosphatase</fullName>
        <ecNumber evidence="4">3.1.3.3</ecNumber>
    </recommendedName>
    <alternativeName>
        <fullName evidence="10">O-phosphoserine phosphohydrolase</fullName>
    </alternativeName>
</protein>
<dbReference type="Gene3D" id="3.40.50.1000">
    <property type="entry name" value="HAD superfamily/HAD-like"/>
    <property type="match status" value="1"/>
</dbReference>
<evidence type="ECO:0000256" key="7">
    <source>
        <dbReference type="ARBA" id="ARBA00022801"/>
    </source>
</evidence>
<comment type="catalytic activity">
    <reaction evidence="11">
        <text>O-phospho-L-serine + H2O = L-serine + phosphate</text>
        <dbReference type="Rhea" id="RHEA:21208"/>
        <dbReference type="ChEBI" id="CHEBI:15377"/>
        <dbReference type="ChEBI" id="CHEBI:33384"/>
        <dbReference type="ChEBI" id="CHEBI:43474"/>
        <dbReference type="ChEBI" id="CHEBI:57524"/>
        <dbReference type="EC" id="3.1.3.3"/>
    </reaction>
</comment>
<dbReference type="Pfam" id="PF13740">
    <property type="entry name" value="ACT_6"/>
    <property type="match status" value="1"/>
</dbReference>
<dbReference type="PROSITE" id="PS51671">
    <property type="entry name" value="ACT"/>
    <property type="match status" value="1"/>
</dbReference>
<dbReference type="SUPFAM" id="SSF56784">
    <property type="entry name" value="HAD-like"/>
    <property type="match status" value="1"/>
</dbReference>
<evidence type="ECO:0000256" key="12">
    <source>
        <dbReference type="ARBA" id="ARBA00048523"/>
    </source>
</evidence>
<evidence type="ECO:0000256" key="1">
    <source>
        <dbReference type="ARBA" id="ARBA00001946"/>
    </source>
</evidence>
<dbReference type="SFLD" id="SFLDF00029">
    <property type="entry name" value="phosphoserine_phosphatase"/>
    <property type="match status" value="1"/>
</dbReference>
<comment type="pathway">
    <text evidence="2">Amino-acid biosynthesis; L-serine biosynthesis; L-serine from 3-phospho-D-glycerate: step 3/3.</text>
</comment>
<comment type="similarity">
    <text evidence="3">Belongs to the HAD-like hydrolase superfamily. SerB family.</text>
</comment>
<dbReference type="SFLD" id="SFLDG01136">
    <property type="entry name" value="C1.6:_Phosphoserine_Phosphatas"/>
    <property type="match status" value="1"/>
</dbReference>
<comment type="caution">
    <text evidence="14">The sequence shown here is derived from an EMBL/GenBank/DDBJ whole genome shotgun (WGS) entry which is preliminary data.</text>
</comment>
<proteinExistence type="inferred from homology"/>
<evidence type="ECO:0000256" key="6">
    <source>
        <dbReference type="ARBA" id="ARBA00022723"/>
    </source>
</evidence>
<dbReference type="InterPro" id="IPR036412">
    <property type="entry name" value="HAD-like_sf"/>
</dbReference>
<accession>A0ABW1QVE4</accession>
<dbReference type="InterPro" id="IPR004469">
    <property type="entry name" value="PSP"/>
</dbReference>
<dbReference type="InterPro" id="IPR049148">
    <property type="entry name" value="PSP_ACT"/>
</dbReference>
<dbReference type="NCBIfam" id="TIGR00338">
    <property type="entry name" value="serB"/>
    <property type="match status" value="1"/>
</dbReference>
<evidence type="ECO:0000256" key="2">
    <source>
        <dbReference type="ARBA" id="ARBA00005135"/>
    </source>
</evidence>
<evidence type="ECO:0000256" key="11">
    <source>
        <dbReference type="ARBA" id="ARBA00048138"/>
    </source>
</evidence>
<evidence type="ECO:0000259" key="13">
    <source>
        <dbReference type="PROSITE" id="PS51671"/>
    </source>
</evidence>
<evidence type="ECO:0000256" key="8">
    <source>
        <dbReference type="ARBA" id="ARBA00022842"/>
    </source>
</evidence>
<dbReference type="SFLD" id="SFLDG01137">
    <property type="entry name" value="C1.6.1:_Phosphoserine_Phosphat"/>
    <property type="match status" value="1"/>
</dbReference>
<dbReference type="RefSeq" id="WP_128220826.1">
    <property type="nucleotide sequence ID" value="NZ_CP034929.1"/>
</dbReference>
<organism evidence="14 15">
    <name type="scientific">Nocardioides yefusunii</name>
    <dbReference type="NCBI Taxonomy" id="2500546"/>
    <lineage>
        <taxon>Bacteria</taxon>
        <taxon>Bacillati</taxon>
        <taxon>Actinomycetota</taxon>
        <taxon>Actinomycetes</taxon>
        <taxon>Propionibacteriales</taxon>
        <taxon>Nocardioidaceae</taxon>
        <taxon>Nocardioides</taxon>
    </lineage>
</organism>
<comment type="catalytic activity">
    <reaction evidence="12">
        <text>O-phospho-D-serine + H2O = D-serine + phosphate</text>
        <dbReference type="Rhea" id="RHEA:24873"/>
        <dbReference type="ChEBI" id="CHEBI:15377"/>
        <dbReference type="ChEBI" id="CHEBI:35247"/>
        <dbReference type="ChEBI" id="CHEBI:43474"/>
        <dbReference type="ChEBI" id="CHEBI:58680"/>
        <dbReference type="EC" id="3.1.3.3"/>
    </reaction>
</comment>
<keyword evidence="7 14" id="KW-0378">Hydrolase</keyword>
<dbReference type="EC" id="3.1.3.3" evidence="4"/>
<gene>
    <name evidence="14" type="primary">serB</name>
    <name evidence="14" type="ORF">ACFPWU_02405</name>
</gene>
<dbReference type="PANTHER" id="PTHR43344:SF2">
    <property type="entry name" value="PHOSPHOSERINE PHOSPHATASE"/>
    <property type="match status" value="1"/>
</dbReference>
<dbReference type="InterPro" id="IPR050582">
    <property type="entry name" value="HAD-like_SerB"/>
</dbReference>
<dbReference type="Proteomes" id="UP001596098">
    <property type="component" value="Unassembled WGS sequence"/>
</dbReference>